<dbReference type="AlphaFoldDB" id="A0A4Z2I8F8"/>
<comment type="caution">
    <text evidence="1">The sequence shown here is derived from an EMBL/GenBank/DDBJ whole genome shotgun (WGS) entry which is preliminary data.</text>
</comment>
<name>A0A4Z2I8F8_9TELE</name>
<evidence type="ECO:0000313" key="2">
    <source>
        <dbReference type="Proteomes" id="UP000314294"/>
    </source>
</evidence>
<accession>A0A4Z2I8F8</accession>
<organism evidence="1 2">
    <name type="scientific">Liparis tanakae</name>
    <name type="common">Tanaka's snailfish</name>
    <dbReference type="NCBI Taxonomy" id="230148"/>
    <lineage>
        <taxon>Eukaryota</taxon>
        <taxon>Metazoa</taxon>
        <taxon>Chordata</taxon>
        <taxon>Craniata</taxon>
        <taxon>Vertebrata</taxon>
        <taxon>Euteleostomi</taxon>
        <taxon>Actinopterygii</taxon>
        <taxon>Neopterygii</taxon>
        <taxon>Teleostei</taxon>
        <taxon>Neoteleostei</taxon>
        <taxon>Acanthomorphata</taxon>
        <taxon>Eupercaria</taxon>
        <taxon>Perciformes</taxon>
        <taxon>Cottioidei</taxon>
        <taxon>Cottales</taxon>
        <taxon>Liparidae</taxon>
        <taxon>Liparis</taxon>
    </lineage>
</organism>
<dbReference type="EMBL" id="SRLO01000115">
    <property type="protein sequence ID" value="TNN74339.1"/>
    <property type="molecule type" value="Genomic_DNA"/>
</dbReference>
<protein>
    <submittedName>
        <fullName evidence="1">Uncharacterized protein</fullName>
    </submittedName>
</protein>
<reference evidence="1 2" key="1">
    <citation type="submission" date="2019-03" db="EMBL/GenBank/DDBJ databases">
        <title>First draft genome of Liparis tanakae, snailfish: a comprehensive survey of snailfish specific genes.</title>
        <authorList>
            <person name="Kim W."/>
            <person name="Song I."/>
            <person name="Jeong J.-H."/>
            <person name="Kim D."/>
            <person name="Kim S."/>
            <person name="Ryu S."/>
            <person name="Song J.Y."/>
            <person name="Lee S.K."/>
        </authorList>
    </citation>
    <scope>NUCLEOTIDE SEQUENCE [LARGE SCALE GENOMIC DNA]</scope>
    <source>
        <tissue evidence="1">Muscle</tissue>
    </source>
</reference>
<dbReference type="Proteomes" id="UP000314294">
    <property type="component" value="Unassembled WGS sequence"/>
</dbReference>
<sequence length="63" mass="6723">MRLSYLANPAGMFHGQTSAGHCCSYISFQIDHNSSHCVQAPGAVLLDHSPVARRRQTLPTAGG</sequence>
<gene>
    <name evidence="1" type="ORF">EYF80_015422</name>
</gene>
<proteinExistence type="predicted"/>
<evidence type="ECO:0000313" key="1">
    <source>
        <dbReference type="EMBL" id="TNN74339.1"/>
    </source>
</evidence>
<keyword evidence="2" id="KW-1185">Reference proteome</keyword>